<dbReference type="GO" id="GO:0032259">
    <property type="term" value="P:methylation"/>
    <property type="evidence" value="ECO:0007669"/>
    <property type="project" value="UniProtKB-KW"/>
</dbReference>
<dbReference type="Pfam" id="PF05175">
    <property type="entry name" value="MTS"/>
    <property type="match status" value="1"/>
</dbReference>
<reference evidence="4" key="1">
    <citation type="submission" date="2019-09" db="EMBL/GenBank/DDBJ databases">
        <authorList>
            <person name="Chandra G."/>
            <person name="Truman W A."/>
        </authorList>
    </citation>
    <scope>NUCLEOTIDE SEQUENCE</scope>
    <source>
        <strain evidence="4">PS683</strain>
    </source>
</reference>
<dbReference type="PANTHER" id="PTHR47739:SF1">
    <property type="entry name" value="TRNA1(VAL) (ADENINE(37)-N6)-METHYLTRANSFERASE"/>
    <property type="match status" value="1"/>
</dbReference>
<feature type="domain" description="Methyltransferase small" evidence="3">
    <location>
        <begin position="59"/>
        <end position="144"/>
    </location>
</feature>
<name>A0A5E6V170_PSEFL</name>
<dbReference type="GO" id="GO:0008168">
    <property type="term" value="F:methyltransferase activity"/>
    <property type="evidence" value="ECO:0007669"/>
    <property type="project" value="UniProtKB-KW"/>
</dbReference>
<protein>
    <submittedName>
        <fullName evidence="4">50S ribosomal protein L3 glutamine methyltransferase</fullName>
        <ecNumber evidence="4">2.1.1.298</ecNumber>
    </submittedName>
</protein>
<dbReference type="PANTHER" id="PTHR47739">
    <property type="entry name" value="TRNA1(VAL) (ADENINE(37)-N6)-METHYLTRANSFERASE"/>
    <property type="match status" value="1"/>
</dbReference>
<dbReference type="InterPro" id="IPR050210">
    <property type="entry name" value="tRNA_Adenine-N(6)_MTase"/>
</dbReference>
<organism evidence="4">
    <name type="scientific">Pseudomonas fluorescens</name>
    <dbReference type="NCBI Taxonomy" id="294"/>
    <lineage>
        <taxon>Bacteria</taxon>
        <taxon>Pseudomonadati</taxon>
        <taxon>Pseudomonadota</taxon>
        <taxon>Gammaproteobacteria</taxon>
        <taxon>Pseudomonadales</taxon>
        <taxon>Pseudomonadaceae</taxon>
        <taxon>Pseudomonas</taxon>
    </lineage>
</organism>
<sequence>MQGLIDHGIAYYQHRTSNPATRPDETYQLYFGLGQRLKLAHAPDVFNVSLAGIRLGHYLVHSMALNTPDSSILDIGTGSGVHALLMRKLGNRNITAVDVCKQSIAQAKINETLNFKQHEISFYISDLFSSLPKQKFQTVIFNPPGWRTPSPSLMQLLEKADQVSQLPVRSMFYGDDVISRFLEELPAYLAPMGTAVVGLNSLVGIRDVLERYSQRYGGHPPLHYKLAERHTFPLIHYSSQWQSLSEHLKYEFADWAKHDLAAYSIDEDGHIYWSYEIVEFFHRRA</sequence>
<gene>
    <name evidence="4" type="primary">prmB_2</name>
    <name evidence="4" type="ORF">PS683_03890</name>
</gene>
<evidence type="ECO:0000259" key="3">
    <source>
        <dbReference type="Pfam" id="PF05175"/>
    </source>
</evidence>
<dbReference type="GO" id="GO:0005840">
    <property type="term" value="C:ribosome"/>
    <property type="evidence" value="ECO:0007669"/>
    <property type="project" value="UniProtKB-KW"/>
</dbReference>
<dbReference type="CDD" id="cd02440">
    <property type="entry name" value="AdoMet_MTases"/>
    <property type="match status" value="1"/>
</dbReference>
<dbReference type="InterPro" id="IPR029063">
    <property type="entry name" value="SAM-dependent_MTases_sf"/>
</dbReference>
<dbReference type="EMBL" id="LR700646">
    <property type="protein sequence ID" value="VVM15574.1"/>
    <property type="molecule type" value="Genomic_DNA"/>
</dbReference>
<keyword evidence="4" id="KW-0689">Ribosomal protein</keyword>
<keyword evidence="4" id="KW-0808">Transferase</keyword>
<accession>A0A5E6V170</accession>
<dbReference type="InterPro" id="IPR007848">
    <property type="entry name" value="Small_mtfrase_dom"/>
</dbReference>
<dbReference type="Gene3D" id="3.40.50.150">
    <property type="entry name" value="Vaccinia Virus protein VP39"/>
    <property type="match status" value="1"/>
</dbReference>
<keyword evidence="1 4" id="KW-0489">Methyltransferase</keyword>
<evidence type="ECO:0000313" key="4">
    <source>
        <dbReference type="EMBL" id="VVM15574.1"/>
    </source>
</evidence>
<evidence type="ECO:0000256" key="2">
    <source>
        <dbReference type="ARBA" id="ARBA00022691"/>
    </source>
</evidence>
<proteinExistence type="predicted"/>
<dbReference type="EC" id="2.1.1.298" evidence="4"/>
<keyword evidence="2" id="KW-0949">S-adenosyl-L-methionine</keyword>
<dbReference type="AlphaFoldDB" id="A0A5E6V170"/>
<dbReference type="SUPFAM" id="SSF53335">
    <property type="entry name" value="S-adenosyl-L-methionine-dependent methyltransferases"/>
    <property type="match status" value="1"/>
</dbReference>
<evidence type="ECO:0000256" key="1">
    <source>
        <dbReference type="ARBA" id="ARBA00022603"/>
    </source>
</evidence>
<keyword evidence="4" id="KW-0687">Ribonucleoprotein</keyword>